<dbReference type="Gene3D" id="3.40.640.10">
    <property type="entry name" value="Type I PLP-dependent aspartate aminotransferase-like (Major domain)"/>
    <property type="match status" value="1"/>
</dbReference>
<dbReference type="InterPro" id="IPR015424">
    <property type="entry name" value="PyrdxlP-dep_Trfase"/>
</dbReference>
<evidence type="ECO:0000313" key="8">
    <source>
        <dbReference type="Proteomes" id="UP001060919"/>
    </source>
</evidence>
<dbReference type="InterPro" id="IPR051446">
    <property type="entry name" value="HTH_trans_reg/aminotransferase"/>
</dbReference>
<evidence type="ECO:0000256" key="1">
    <source>
        <dbReference type="ARBA" id="ARBA00005384"/>
    </source>
</evidence>
<name>A0A916DSH3_9BACT</name>
<dbReference type="PANTHER" id="PTHR46577">
    <property type="entry name" value="HTH-TYPE TRANSCRIPTIONAL REGULATORY PROTEIN GABR"/>
    <property type="match status" value="1"/>
</dbReference>
<dbReference type="SUPFAM" id="SSF46785">
    <property type="entry name" value="Winged helix' DNA-binding domain"/>
    <property type="match status" value="1"/>
</dbReference>
<dbReference type="Proteomes" id="UP001060919">
    <property type="component" value="Chromosome"/>
</dbReference>
<dbReference type="EMBL" id="AP026867">
    <property type="protein sequence ID" value="BDS10811.1"/>
    <property type="molecule type" value="Genomic_DNA"/>
</dbReference>
<protein>
    <submittedName>
        <fullName evidence="7">PLP-dependent aminotransferase family protein</fullName>
    </submittedName>
</protein>
<dbReference type="GO" id="GO:0008483">
    <property type="term" value="F:transaminase activity"/>
    <property type="evidence" value="ECO:0007669"/>
    <property type="project" value="UniProtKB-KW"/>
</dbReference>
<dbReference type="RefSeq" id="WP_264792075.1">
    <property type="nucleotide sequence ID" value="NZ_AP026867.1"/>
</dbReference>
<reference evidence="7" key="1">
    <citation type="submission" date="2022-09" db="EMBL/GenBank/DDBJ databases">
        <title>Aureispira anguillicida sp. nov., isolated from Leptocephalus of Japanese eel Anguilla japonica.</title>
        <authorList>
            <person name="Yuasa K."/>
            <person name="Mekata T."/>
            <person name="Ikunari K."/>
        </authorList>
    </citation>
    <scope>NUCLEOTIDE SEQUENCE</scope>
    <source>
        <strain evidence="7">EL160426</strain>
    </source>
</reference>
<dbReference type="KEGG" id="aup:AsAng_0015200"/>
<dbReference type="CDD" id="cd00609">
    <property type="entry name" value="AAT_like"/>
    <property type="match status" value="1"/>
</dbReference>
<dbReference type="GO" id="GO:0003700">
    <property type="term" value="F:DNA-binding transcription factor activity"/>
    <property type="evidence" value="ECO:0007669"/>
    <property type="project" value="InterPro"/>
</dbReference>
<evidence type="ECO:0000256" key="3">
    <source>
        <dbReference type="ARBA" id="ARBA00023015"/>
    </source>
</evidence>
<feature type="domain" description="HTH gntR-type" evidence="6">
    <location>
        <begin position="16"/>
        <end position="84"/>
    </location>
</feature>
<dbReference type="InterPro" id="IPR036390">
    <property type="entry name" value="WH_DNA-bd_sf"/>
</dbReference>
<dbReference type="AlphaFoldDB" id="A0A916DSH3"/>
<evidence type="ECO:0000256" key="2">
    <source>
        <dbReference type="ARBA" id="ARBA00022898"/>
    </source>
</evidence>
<dbReference type="CDD" id="cd07377">
    <property type="entry name" value="WHTH_GntR"/>
    <property type="match status" value="1"/>
</dbReference>
<gene>
    <name evidence="7" type="ORF">AsAng_0015200</name>
</gene>
<keyword evidence="5" id="KW-0804">Transcription</keyword>
<dbReference type="Pfam" id="PF00155">
    <property type="entry name" value="Aminotran_1_2"/>
    <property type="match status" value="1"/>
</dbReference>
<evidence type="ECO:0000256" key="4">
    <source>
        <dbReference type="ARBA" id="ARBA00023125"/>
    </source>
</evidence>
<dbReference type="PANTHER" id="PTHR46577:SF1">
    <property type="entry name" value="HTH-TYPE TRANSCRIPTIONAL REGULATORY PROTEIN GABR"/>
    <property type="match status" value="1"/>
</dbReference>
<accession>A0A916DSH3</accession>
<dbReference type="GO" id="GO:0030170">
    <property type="term" value="F:pyridoxal phosphate binding"/>
    <property type="evidence" value="ECO:0007669"/>
    <property type="project" value="InterPro"/>
</dbReference>
<keyword evidence="7" id="KW-0808">Transferase</keyword>
<organism evidence="7 8">
    <name type="scientific">Aureispira anguillae</name>
    <dbReference type="NCBI Taxonomy" id="2864201"/>
    <lineage>
        <taxon>Bacteria</taxon>
        <taxon>Pseudomonadati</taxon>
        <taxon>Bacteroidota</taxon>
        <taxon>Saprospiria</taxon>
        <taxon>Saprospirales</taxon>
        <taxon>Saprospiraceae</taxon>
        <taxon>Aureispira</taxon>
    </lineage>
</organism>
<evidence type="ECO:0000259" key="6">
    <source>
        <dbReference type="PROSITE" id="PS50949"/>
    </source>
</evidence>
<keyword evidence="2" id="KW-0663">Pyridoxal phosphate</keyword>
<dbReference type="SUPFAM" id="SSF53383">
    <property type="entry name" value="PLP-dependent transferases"/>
    <property type="match status" value="1"/>
</dbReference>
<dbReference type="Pfam" id="PF00392">
    <property type="entry name" value="GntR"/>
    <property type="match status" value="1"/>
</dbReference>
<evidence type="ECO:0000256" key="5">
    <source>
        <dbReference type="ARBA" id="ARBA00023163"/>
    </source>
</evidence>
<evidence type="ECO:0000313" key="7">
    <source>
        <dbReference type="EMBL" id="BDS10811.1"/>
    </source>
</evidence>
<keyword evidence="7" id="KW-0032">Aminotransferase</keyword>
<dbReference type="InterPro" id="IPR015421">
    <property type="entry name" value="PyrdxlP-dep_Trfase_major"/>
</dbReference>
<keyword evidence="3" id="KW-0805">Transcription regulation</keyword>
<dbReference type="InterPro" id="IPR036388">
    <property type="entry name" value="WH-like_DNA-bd_sf"/>
</dbReference>
<dbReference type="InterPro" id="IPR000524">
    <property type="entry name" value="Tscrpt_reg_HTH_GntR"/>
</dbReference>
<dbReference type="Gene3D" id="1.10.10.10">
    <property type="entry name" value="Winged helix-like DNA-binding domain superfamily/Winged helix DNA-binding domain"/>
    <property type="match status" value="1"/>
</dbReference>
<keyword evidence="8" id="KW-1185">Reference proteome</keyword>
<comment type="similarity">
    <text evidence="1">In the C-terminal section; belongs to the class-I pyridoxal-phosphate-dependent aminotransferase family.</text>
</comment>
<keyword evidence="4" id="KW-0238">DNA-binding</keyword>
<dbReference type="PROSITE" id="PS50949">
    <property type="entry name" value="HTH_GNTR"/>
    <property type="match status" value="1"/>
</dbReference>
<dbReference type="InterPro" id="IPR004839">
    <property type="entry name" value="Aminotransferase_I/II_large"/>
</dbReference>
<dbReference type="GO" id="GO:0003677">
    <property type="term" value="F:DNA binding"/>
    <property type="evidence" value="ECO:0007669"/>
    <property type="project" value="UniProtKB-KW"/>
</dbReference>
<dbReference type="SMART" id="SM00345">
    <property type="entry name" value="HTH_GNTR"/>
    <property type="match status" value="1"/>
</dbReference>
<proteinExistence type="inferred from homology"/>
<sequence>MLPYKNLIVINRKNAQAIYLQIAEALVQLIQQGKLAASTKLPGSRALSKLLEVHRNTVTTAYEELEAQGWVEILPKRGVFVHAKIPLLKKQTLGRAADKTTATIGYSLEPLDFIDPVCAMPPHRLQFNDGVPDVRLAPLALLGRAYRSVIQRSTFRKDLTYGNPLGEQTLRLALLEHLQNTRGIAMELDHILISRGSVMGIYMVAQALLKKGDVVVVGKLNYTTGNMMFQHLGARLERINVDEHGIVVDELEILCQQMPVRMVYVASHHHHPTTVTLSIDRRLKLLALAEVYHFAIIEDDYDYDFHYQRNPILPLASIDQLKHVIYIGSLSKVIAPAFRVGFVVAHPDLIQKMGNLRRIIDRQGDFPLEKAIAELFHTGDIQRHIRKSLFIYEQRRNRLSDLLKTHLGDCVQFQKPKGGMAIWTIFDPQIELKKTSQKALKNGLFFSDGESYTVNTPHLKATRLGFASLSLEELEAAVLILKKSITTT</sequence>